<protein>
    <submittedName>
        <fullName evidence="2">Uncharacterized protein</fullName>
    </submittedName>
</protein>
<dbReference type="AlphaFoldDB" id="A0A5K3FUV1"/>
<evidence type="ECO:0000313" key="2">
    <source>
        <dbReference type="WBParaSite" id="MCU_011762-RA"/>
    </source>
</evidence>
<reference evidence="2" key="1">
    <citation type="submission" date="2019-11" db="UniProtKB">
        <authorList>
            <consortium name="WormBaseParasite"/>
        </authorList>
    </citation>
    <scope>IDENTIFICATION</scope>
</reference>
<feature type="region of interest" description="Disordered" evidence="1">
    <location>
        <begin position="49"/>
        <end position="70"/>
    </location>
</feature>
<name>A0A5K3FUV1_MESCO</name>
<sequence length="147" mass="15560">MDLVALQNTIGSPSSTTAFATLLDWHDKPAIPFAMGQSPTSSCFISTVWDREPKGEKTSPEPGSEYTTGNASVVNRVDSRSLALSPHSPAYCPLFTASPLIICGSVCSPTAVHVPHAGALDTSKHRHPEGPAPLKIPQILLNQLEST</sequence>
<feature type="compositionally biased region" description="Basic and acidic residues" evidence="1">
    <location>
        <begin position="49"/>
        <end position="59"/>
    </location>
</feature>
<accession>A0A5K3FUV1</accession>
<dbReference type="WBParaSite" id="MCU_011762-RA">
    <property type="protein sequence ID" value="MCU_011762-RA"/>
    <property type="gene ID" value="MCU_011762"/>
</dbReference>
<proteinExistence type="predicted"/>
<evidence type="ECO:0000256" key="1">
    <source>
        <dbReference type="SAM" id="MobiDB-lite"/>
    </source>
</evidence>
<organism evidence="2">
    <name type="scientific">Mesocestoides corti</name>
    <name type="common">Flatworm</name>
    <dbReference type="NCBI Taxonomy" id="53468"/>
    <lineage>
        <taxon>Eukaryota</taxon>
        <taxon>Metazoa</taxon>
        <taxon>Spiralia</taxon>
        <taxon>Lophotrochozoa</taxon>
        <taxon>Platyhelminthes</taxon>
        <taxon>Cestoda</taxon>
        <taxon>Eucestoda</taxon>
        <taxon>Cyclophyllidea</taxon>
        <taxon>Mesocestoididae</taxon>
        <taxon>Mesocestoides</taxon>
    </lineage>
</organism>